<evidence type="ECO:0000313" key="3">
    <source>
        <dbReference type="EMBL" id="EDM75680.1"/>
    </source>
</evidence>
<dbReference type="EMBL" id="ABCS01000084">
    <property type="protein sequence ID" value="EDM75680.1"/>
    <property type="molecule type" value="Genomic_DNA"/>
</dbReference>
<evidence type="ECO:0000256" key="2">
    <source>
        <dbReference type="SAM" id="Phobius"/>
    </source>
</evidence>
<accession>A6GEN4</accession>
<keyword evidence="2" id="KW-0812">Transmembrane</keyword>
<keyword evidence="2" id="KW-0472">Membrane</keyword>
<reference evidence="3 4" key="1">
    <citation type="submission" date="2007-06" db="EMBL/GenBank/DDBJ databases">
        <authorList>
            <person name="Shimkets L."/>
            <person name="Ferriera S."/>
            <person name="Johnson J."/>
            <person name="Kravitz S."/>
            <person name="Beeson K."/>
            <person name="Sutton G."/>
            <person name="Rogers Y.-H."/>
            <person name="Friedman R."/>
            <person name="Frazier M."/>
            <person name="Venter J.C."/>
        </authorList>
    </citation>
    <scope>NUCLEOTIDE SEQUENCE [LARGE SCALE GENOMIC DNA]</scope>
    <source>
        <strain evidence="3 4">SIR-1</strain>
    </source>
</reference>
<gene>
    <name evidence="3" type="ORF">PPSIR1_15790</name>
</gene>
<feature type="transmembrane region" description="Helical" evidence="2">
    <location>
        <begin position="32"/>
        <end position="50"/>
    </location>
</feature>
<protein>
    <submittedName>
        <fullName evidence="3">Uncharacterized protein</fullName>
    </submittedName>
</protein>
<feature type="compositionally biased region" description="Basic and acidic residues" evidence="1">
    <location>
        <begin position="114"/>
        <end position="124"/>
    </location>
</feature>
<evidence type="ECO:0000313" key="4">
    <source>
        <dbReference type="Proteomes" id="UP000005801"/>
    </source>
</evidence>
<organism evidence="3 4">
    <name type="scientific">Plesiocystis pacifica SIR-1</name>
    <dbReference type="NCBI Taxonomy" id="391625"/>
    <lineage>
        <taxon>Bacteria</taxon>
        <taxon>Pseudomonadati</taxon>
        <taxon>Myxococcota</taxon>
        <taxon>Polyangia</taxon>
        <taxon>Nannocystales</taxon>
        <taxon>Nannocystaceae</taxon>
        <taxon>Plesiocystis</taxon>
    </lineage>
</organism>
<evidence type="ECO:0000256" key="1">
    <source>
        <dbReference type="SAM" id="MobiDB-lite"/>
    </source>
</evidence>
<keyword evidence="2" id="KW-1133">Transmembrane helix</keyword>
<keyword evidence="4" id="KW-1185">Reference proteome</keyword>
<name>A6GEN4_9BACT</name>
<sequence>MAAVLDLHASSSLAGADPGWSLPAPVGDPTGGVAALLIALTLIHLALRGLDRLGLIAYRGLALRRGLAQAAVALNAIFQPHTQDPEQEERMTIQMREEDDTDGPGLDPPPEALDVEHFPDDQLR</sequence>
<dbReference type="Proteomes" id="UP000005801">
    <property type="component" value="Unassembled WGS sequence"/>
</dbReference>
<comment type="caution">
    <text evidence="3">The sequence shown here is derived from an EMBL/GenBank/DDBJ whole genome shotgun (WGS) entry which is preliminary data.</text>
</comment>
<feature type="region of interest" description="Disordered" evidence="1">
    <location>
        <begin position="80"/>
        <end position="124"/>
    </location>
</feature>
<proteinExistence type="predicted"/>
<dbReference type="AlphaFoldDB" id="A6GEN4"/>